<accession>A0A5C5RX06</accession>
<dbReference type="Proteomes" id="UP000319792">
    <property type="component" value="Unassembled WGS sequence"/>
</dbReference>
<sequence>MLDAYTANVARRPVLKIGHADPVNDGAPSFGWIENLALTEGGACLVGDLAGVPQWLADAMPTAYPSRSIEAVRGYIDADGTRWPWVLDGLALLGATTPAMGNLDEIRELVTASRTQTTARRVAAARARRRRRAHHQ</sequence>
<gene>
    <name evidence="1" type="ORF">FK268_05210</name>
</gene>
<evidence type="ECO:0000313" key="1">
    <source>
        <dbReference type="EMBL" id="TWS26621.1"/>
    </source>
</evidence>
<keyword evidence="2" id="KW-1185">Reference proteome</keyword>
<proteinExistence type="predicted"/>
<dbReference type="AlphaFoldDB" id="A0A5C5RX06"/>
<organism evidence="1 2">
    <name type="scientific">Tsukamurella sputi</name>
    <dbReference type="NCBI Taxonomy" id="2591848"/>
    <lineage>
        <taxon>Bacteria</taxon>
        <taxon>Bacillati</taxon>
        <taxon>Actinomycetota</taxon>
        <taxon>Actinomycetes</taxon>
        <taxon>Mycobacteriales</taxon>
        <taxon>Tsukamurellaceae</taxon>
        <taxon>Tsukamurella</taxon>
    </lineage>
</organism>
<name>A0A5C5RX06_9ACTN</name>
<evidence type="ECO:0000313" key="2">
    <source>
        <dbReference type="Proteomes" id="UP000319792"/>
    </source>
</evidence>
<dbReference type="OrthoDB" id="4419617at2"/>
<comment type="caution">
    <text evidence="1">The sequence shown here is derived from an EMBL/GenBank/DDBJ whole genome shotgun (WGS) entry which is preliminary data.</text>
</comment>
<reference evidence="1 2" key="1">
    <citation type="submission" date="2019-06" db="EMBL/GenBank/DDBJ databases">
        <authorList>
            <person name="Teng J.L.L."/>
            <person name="Lee H.H."/>
            <person name="Lau S.K.P."/>
            <person name="Woo P.C.Y."/>
        </authorList>
    </citation>
    <scope>NUCLEOTIDE SEQUENCE [LARGE SCALE GENOMIC DNA]</scope>
    <source>
        <strain evidence="1 2">HKU70</strain>
    </source>
</reference>
<dbReference type="EMBL" id="VIGV01000001">
    <property type="protein sequence ID" value="TWS26621.1"/>
    <property type="molecule type" value="Genomic_DNA"/>
</dbReference>
<reference evidence="1 2" key="2">
    <citation type="submission" date="2019-08" db="EMBL/GenBank/DDBJ databases">
        <title>Tsukamurella conjunctivitidis sp. nov., Tsukamurella assacharolytica sp. nov. and Tsukamurella sputae sp. nov. isolated from patients with conjunctivitis, bacteraemia (lymphoma) and respiratory infection (sputum) in Hong Kong.</title>
        <authorList>
            <person name="Fok K.M.N."/>
            <person name="Fong J.Y.H."/>
        </authorList>
    </citation>
    <scope>NUCLEOTIDE SEQUENCE [LARGE SCALE GENOMIC DNA]</scope>
    <source>
        <strain evidence="1 2">HKU70</strain>
    </source>
</reference>
<protein>
    <submittedName>
        <fullName evidence="1">Uncharacterized protein</fullName>
    </submittedName>
</protein>
<dbReference type="RefSeq" id="WP_146431725.1">
    <property type="nucleotide sequence ID" value="NZ_VIGV01000001.1"/>
</dbReference>